<gene>
    <name evidence="3" type="ORF">NNL22_01845</name>
</gene>
<organism evidence="3 4">
    <name type="scientific">Alkalimarinus sediminis</name>
    <dbReference type="NCBI Taxonomy" id="1632866"/>
    <lineage>
        <taxon>Bacteria</taxon>
        <taxon>Pseudomonadati</taxon>
        <taxon>Pseudomonadota</taxon>
        <taxon>Gammaproteobacteria</taxon>
        <taxon>Alteromonadales</taxon>
        <taxon>Alteromonadaceae</taxon>
        <taxon>Alkalimarinus</taxon>
    </lineage>
</organism>
<dbReference type="AlphaFoldDB" id="A0A9E8HM33"/>
<dbReference type="PANTHER" id="PTHR35024">
    <property type="entry name" value="HYPOTHETICAL CYTOSOLIC PROTEIN"/>
    <property type="match status" value="1"/>
</dbReference>
<comment type="similarity">
    <text evidence="1">Belongs to the bactofilin family.</text>
</comment>
<sequence>MWGNKKSKGRKPVTGHFDTLISNKTQIVGDLQFSGGLHIDGTVKGTIRADESSEAIIRISDVGEVDGDVIAPHIIVNGTVHGDVYSSKHIELAANASIKGNVYYHLIEMVMGAEVNGNLVHNKEPVSVSGRAQPEDQRQEVEINSDDDSFEKEDSLSAN</sequence>
<name>A0A9E8HM33_9ALTE</name>
<dbReference type="EMBL" id="CP101527">
    <property type="protein sequence ID" value="UZW75376.1"/>
    <property type="molecule type" value="Genomic_DNA"/>
</dbReference>
<dbReference type="PANTHER" id="PTHR35024:SF4">
    <property type="entry name" value="POLYMER-FORMING CYTOSKELETAL PROTEIN"/>
    <property type="match status" value="1"/>
</dbReference>
<feature type="region of interest" description="Disordered" evidence="2">
    <location>
        <begin position="124"/>
        <end position="159"/>
    </location>
</feature>
<dbReference type="RefSeq" id="WP_251810709.1">
    <property type="nucleotide sequence ID" value="NZ_CP101527.1"/>
</dbReference>
<evidence type="ECO:0000313" key="4">
    <source>
        <dbReference type="Proteomes" id="UP001164472"/>
    </source>
</evidence>
<evidence type="ECO:0000313" key="3">
    <source>
        <dbReference type="EMBL" id="UZW75376.1"/>
    </source>
</evidence>
<evidence type="ECO:0000256" key="2">
    <source>
        <dbReference type="SAM" id="MobiDB-lite"/>
    </source>
</evidence>
<dbReference type="Pfam" id="PF04519">
    <property type="entry name" value="Bactofilin"/>
    <property type="match status" value="1"/>
</dbReference>
<accession>A0A9E8HM33</accession>
<reference evidence="3" key="1">
    <citation type="submission" date="2022-07" db="EMBL/GenBank/DDBJ databases">
        <title>Alkalimarinus sp. nov., isolated from gut of a Alitta virens.</title>
        <authorList>
            <person name="Yang A.I."/>
            <person name="Shin N.-R."/>
        </authorList>
    </citation>
    <scope>NUCLEOTIDE SEQUENCE</scope>
    <source>
        <strain evidence="3">FA028</strain>
    </source>
</reference>
<evidence type="ECO:0000256" key="1">
    <source>
        <dbReference type="ARBA" id="ARBA00044755"/>
    </source>
</evidence>
<dbReference type="InterPro" id="IPR007607">
    <property type="entry name" value="BacA/B"/>
</dbReference>
<protein>
    <submittedName>
        <fullName evidence="3">Polymer-forming cytoskeletal protein</fullName>
    </submittedName>
</protein>
<dbReference type="KEGG" id="asem:NNL22_01845"/>
<dbReference type="Proteomes" id="UP001164472">
    <property type="component" value="Chromosome"/>
</dbReference>
<keyword evidence="4" id="KW-1185">Reference proteome</keyword>
<proteinExistence type="inferred from homology"/>